<dbReference type="CDD" id="cd00637">
    <property type="entry name" value="7tm_classA_rhodopsin-like"/>
    <property type="match status" value="1"/>
</dbReference>
<feature type="domain" description="G-protein coupled receptors family 1 profile" evidence="8">
    <location>
        <begin position="27"/>
        <end position="265"/>
    </location>
</feature>
<accession>A0AAD9QKJ5</accession>
<dbReference type="InterPro" id="IPR000276">
    <property type="entry name" value="GPCR_Rhodpsn"/>
</dbReference>
<dbReference type="Pfam" id="PF00001">
    <property type="entry name" value="7tm_1"/>
    <property type="match status" value="1"/>
</dbReference>
<dbReference type="PRINTS" id="PR00237">
    <property type="entry name" value="GPCRRHODOPSN"/>
</dbReference>
<name>A0AAD9QKJ5_ACRCE</name>
<evidence type="ECO:0000256" key="2">
    <source>
        <dbReference type="ARBA" id="ARBA00022475"/>
    </source>
</evidence>
<dbReference type="InterPro" id="IPR017452">
    <property type="entry name" value="GPCR_Rhodpsn_7TM"/>
</dbReference>
<dbReference type="SMART" id="SM01381">
    <property type="entry name" value="7TM_GPCR_Srsx"/>
    <property type="match status" value="1"/>
</dbReference>
<comment type="subcellular location">
    <subcellularLocation>
        <location evidence="1">Cell membrane</location>
        <topology evidence="1">Multi-pass membrane protein</topology>
    </subcellularLocation>
</comment>
<evidence type="ECO:0000256" key="3">
    <source>
        <dbReference type="ARBA" id="ARBA00022692"/>
    </source>
</evidence>
<feature type="transmembrane region" description="Helical" evidence="7">
    <location>
        <begin position="246"/>
        <end position="267"/>
    </location>
</feature>
<feature type="transmembrane region" description="Helical" evidence="7">
    <location>
        <begin position="80"/>
        <end position="101"/>
    </location>
</feature>
<evidence type="ECO:0000259" key="8">
    <source>
        <dbReference type="PROSITE" id="PS50262"/>
    </source>
</evidence>
<gene>
    <name evidence="9" type="ORF">P5673_014030</name>
</gene>
<dbReference type="PANTHER" id="PTHR22750">
    <property type="entry name" value="G-PROTEIN COUPLED RECEPTOR"/>
    <property type="match status" value="1"/>
</dbReference>
<protein>
    <submittedName>
        <fullName evidence="9">Adenosine receptor A2b</fullName>
    </submittedName>
</protein>
<dbReference type="Gene3D" id="1.20.1070.10">
    <property type="entry name" value="Rhodopsin 7-helix transmembrane proteins"/>
    <property type="match status" value="1"/>
</dbReference>
<dbReference type="PROSITE" id="PS50262">
    <property type="entry name" value="G_PROTEIN_RECEP_F1_2"/>
    <property type="match status" value="1"/>
</dbReference>
<evidence type="ECO:0000313" key="10">
    <source>
        <dbReference type="Proteomes" id="UP001249851"/>
    </source>
</evidence>
<evidence type="ECO:0000256" key="1">
    <source>
        <dbReference type="ARBA" id="ARBA00004651"/>
    </source>
</evidence>
<sequence length="306" mass="34258">MQGTGINIARLFNGYLNVPFALTATIGNSLVLGAIWKTPSLHCASNVLMFNLALSDLGVGLIGQPLAVLEQVGLLKESQIFQIIAGGFAAVSLFTVTFIGVDRFLAVKLHMRYNEFVTIKRSVFAVVVIWVGSICAMFGIFLSRPRFSGVFEIAVCLTTLPCLFINIFVYQKLYQVCRFHHVKIQDQMTFQQDSSLYQRAINEARFRKSLKTLFFIVLAFTLCYFPFICVNVATVTGKFNCLLKTIFNFSFTLTFVNSSVNPALLIFQLTELRLAIKRILKQSCGRQQETGALQTEITQSESYADN</sequence>
<evidence type="ECO:0000256" key="5">
    <source>
        <dbReference type="ARBA" id="ARBA00023136"/>
    </source>
</evidence>
<keyword evidence="6 9" id="KW-0675">Receptor</keyword>
<comment type="caution">
    <text evidence="9">The sequence shown here is derived from an EMBL/GenBank/DDBJ whole genome shotgun (WGS) entry which is preliminary data.</text>
</comment>
<keyword evidence="10" id="KW-1185">Reference proteome</keyword>
<evidence type="ECO:0000256" key="4">
    <source>
        <dbReference type="ARBA" id="ARBA00022989"/>
    </source>
</evidence>
<keyword evidence="6" id="KW-0297">G-protein coupled receptor</keyword>
<reference evidence="9" key="1">
    <citation type="journal article" date="2023" name="G3 (Bethesda)">
        <title>Whole genome assembly and annotation of the endangered Caribbean coral Acropora cervicornis.</title>
        <authorList>
            <person name="Selwyn J.D."/>
            <person name="Vollmer S.V."/>
        </authorList>
    </citation>
    <scope>NUCLEOTIDE SEQUENCE</scope>
    <source>
        <strain evidence="9">K2</strain>
    </source>
</reference>
<dbReference type="AlphaFoldDB" id="A0AAD9QKJ5"/>
<dbReference type="GO" id="GO:0004930">
    <property type="term" value="F:G protein-coupled receptor activity"/>
    <property type="evidence" value="ECO:0007669"/>
    <property type="project" value="UniProtKB-KW"/>
</dbReference>
<feature type="transmembrane region" description="Helical" evidence="7">
    <location>
        <begin position="15"/>
        <end position="36"/>
    </location>
</feature>
<dbReference type="PROSITE" id="PS00237">
    <property type="entry name" value="G_PROTEIN_RECEP_F1_1"/>
    <property type="match status" value="1"/>
</dbReference>
<feature type="transmembrane region" description="Helical" evidence="7">
    <location>
        <begin position="149"/>
        <end position="170"/>
    </location>
</feature>
<keyword evidence="6" id="KW-0807">Transducer</keyword>
<dbReference type="EMBL" id="JARQWQ010000027">
    <property type="protein sequence ID" value="KAK2563024.1"/>
    <property type="molecule type" value="Genomic_DNA"/>
</dbReference>
<organism evidence="9 10">
    <name type="scientific">Acropora cervicornis</name>
    <name type="common">Staghorn coral</name>
    <dbReference type="NCBI Taxonomy" id="6130"/>
    <lineage>
        <taxon>Eukaryota</taxon>
        <taxon>Metazoa</taxon>
        <taxon>Cnidaria</taxon>
        <taxon>Anthozoa</taxon>
        <taxon>Hexacorallia</taxon>
        <taxon>Scleractinia</taxon>
        <taxon>Astrocoeniina</taxon>
        <taxon>Acroporidae</taxon>
        <taxon>Acropora</taxon>
    </lineage>
</organism>
<dbReference type="Proteomes" id="UP001249851">
    <property type="component" value="Unassembled WGS sequence"/>
</dbReference>
<dbReference type="SUPFAM" id="SSF81321">
    <property type="entry name" value="Family A G protein-coupled receptor-like"/>
    <property type="match status" value="1"/>
</dbReference>
<evidence type="ECO:0000256" key="6">
    <source>
        <dbReference type="RuleBase" id="RU000688"/>
    </source>
</evidence>
<feature type="transmembrane region" description="Helical" evidence="7">
    <location>
        <begin position="48"/>
        <end position="68"/>
    </location>
</feature>
<feature type="transmembrane region" description="Helical" evidence="7">
    <location>
        <begin position="122"/>
        <end position="143"/>
    </location>
</feature>
<proteinExistence type="inferred from homology"/>
<evidence type="ECO:0000256" key="7">
    <source>
        <dbReference type="SAM" id="Phobius"/>
    </source>
</evidence>
<comment type="similarity">
    <text evidence="6">Belongs to the G-protein coupled receptor 1 family.</text>
</comment>
<keyword evidence="4 7" id="KW-1133">Transmembrane helix</keyword>
<keyword evidence="5 7" id="KW-0472">Membrane</keyword>
<keyword evidence="3 6" id="KW-0812">Transmembrane</keyword>
<keyword evidence="2" id="KW-1003">Cell membrane</keyword>
<reference evidence="9" key="2">
    <citation type="journal article" date="2023" name="Science">
        <title>Genomic signatures of disease resistance in endangered staghorn corals.</title>
        <authorList>
            <person name="Vollmer S.V."/>
            <person name="Selwyn J.D."/>
            <person name="Despard B.A."/>
            <person name="Roesel C.L."/>
        </authorList>
    </citation>
    <scope>NUCLEOTIDE SEQUENCE</scope>
    <source>
        <strain evidence="9">K2</strain>
    </source>
</reference>
<evidence type="ECO:0000313" key="9">
    <source>
        <dbReference type="EMBL" id="KAK2563024.1"/>
    </source>
</evidence>
<dbReference type="GO" id="GO:0005886">
    <property type="term" value="C:plasma membrane"/>
    <property type="evidence" value="ECO:0007669"/>
    <property type="project" value="UniProtKB-SubCell"/>
</dbReference>
<feature type="transmembrane region" description="Helical" evidence="7">
    <location>
        <begin position="213"/>
        <end position="234"/>
    </location>
</feature>